<feature type="region of interest" description="Disordered" evidence="1">
    <location>
        <begin position="1"/>
        <end position="41"/>
    </location>
</feature>
<evidence type="ECO:0000256" key="1">
    <source>
        <dbReference type="SAM" id="MobiDB-lite"/>
    </source>
</evidence>
<proteinExistence type="predicted"/>
<sequence length="256" mass="28219">MAEAVEAVVAEGRAGPSARDLEAEADERRLEEQRRRERDPPIVFRDIDGAQEFEAFSKSLEGVELSAEERQSLDELQQYLVQGEGSWVLGDEFLTFIGRVLRDGSVPSAARVCALRCLAAAALRDDVSLLLHQDRRTHALLAFAHRVDALPPPEQLALALFMCNLFENTSSSEWLLYISEWESDGHTLSNIRVTTKVCVHCVLSEAPALRDAGTALLYNIATKEVKTVVSIAFTPLPLPLPLPPLYSARELRGIGG</sequence>
<dbReference type="InterPro" id="IPR011989">
    <property type="entry name" value="ARM-like"/>
</dbReference>
<dbReference type="EMBL" id="CAKOGL010000029">
    <property type="protein sequence ID" value="CAH2105968.1"/>
    <property type="molecule type" value="Genomic_DNA"/>
</dbReference>
<feature type="compositionally biased region" description="Basic and acidic residues" evidence="1">
    <location>
        <begin position="19"/>
        <end position="41"/>
    </location>
</feature>
<name>A0AAU9V7B7_EUPED</name>
<feature type="compositionally biased region" description="Low complexity" evidence="1">
    <location>
        <begin position="1"/>
        <end position="11"/>
    </location>
</feature>
<evidence type="ECO:0000313" key="3">
    <source>
        <dbReference type="Proteomes" id="UP001153954"/>
    </source>
</evidence>
<gene>
    <name evidence="2" type="ORF">EEDITHA_LOCUS20162</name>
</gene>
<evidence type="ECO:0000313" key="2">
    <source>
        <dbReference type="EMBL" id="CAH2105968.1"/>
    </source>
</evidence>
<comment type="caution">
    <text evidence="2">The sequence shown here is derived from an EMBL/GenBank/DDBJ whole genome shotgun (WGS) entry which is preliminary data.</text>
</comment>
<reference evidence="2" key="1">
    <citation type="submission" date="2022-03" db="EMBL/GenBank/DDBJ databases">
        <authorList>
            <person name="Tunstrom K."/>
        </authorList>
    </citation>
    <scope>NUCLEOTIDE SEQUENCE</scope>
</reference>
<keyword evidence="3" id="KW-1185">Reference proteome</keyword>
<protein>
    <submittedName>
        <fullName evidence="2">Uncharacterized protein</fullName>
    </submittedName>
</protein>
<dbReference type="Gene3D" id="1.25.10.10">
    <property type="entry name" value="Leucine-rich Repeat Variant"/>
    <property type="match status" value="1"/>
</dbReference>
<organism evidence="2 3">
    <name type="scientific">Euphydryas editha</name>
    <name type="common">Edith's checkerspot</name>
    <dbReference type="NCBI Taxonomy" id="104508"/>
    <lineage>
        <taxon>Eukaryota</taxon>
        <taxon>Metazoa</taxon>
        <taxon>Ecdysozoa</taxon>
        <taxon>Arthropoda</taxon>
        <taxon>Hexapoda</taxon>
        <taxon>Insecta</taxon>
        <taxon>Pterygota</taxon>
        <taxon>Neoptera</taxon>
        <taxon>Endopterygota</taxon>
        <taxon>Lepidoptera</taxon>
        <taxon>Glossata</taxon>
        <taxon>Ditrysia</taxon>
        <taxon>Papilionoidea</taxon>
        <taxon>Nymphalidae</taxon>
        <taxon>Nymphalinae</taxon>
        <taxon>Euphydryas</taxon>
    </lineage>
</organism>
<accession>A0AAU9V7B7</accession>
<dbReference type="Proteomes" id="UP001153954">
    <property type="component" value="Unassembled WGS sequence"/>
</dbReference>
<dbReference type="AlphaFoldDB" id="A0AAU9V7B7"/>